<protein>
    <submittedName>
        <fullName evidence="1">Uncharacterized protein</fullName>
    </submittedName>
</protein>
<sequence>MNQFYKDFKISILRVCEKIESLAEIGIQNDIAKSSDFFPYIPNFRHEIIGITTDEGFKSYYGNWGVKELDSLIKQVCGKICVCGCEYGAFPVAEHECDMCPISCYRETYGLDEDVFYL</sequence>
<reference evidence="2" key="1">
    <citation type="submission" date="2018-02" db="EMBL/GenBank/DDBJ databases">
        <authorList>
            <person name="Hausmann B."/>
        </authorList>
    </citation>
    <scope>NUCLEOTIDE SEQUENCE [LARGE SCALE GENOMIC DNA]</scope>
    <source>
        <strain evidence="2">Peat soil MAG SbF1</strain>
    </source>
</reference>
<name>A0A2U3LX42_9FIRM</name>
<organism evidence="1 2">
    <name type="scientific">Candidatus Desulfosporosinus infrequens</name>
    <dbReference type="NCBI Taxonomy" id="2043169"/>
    <lineage>
        <taxon>Bacteria</taxon>
        <taxon>Bacillati</taxon>
        <taxon>Bacillota</taxon>
        <taxon>Clostridia</taxon>
        <taxon>Eubacteriales</taxon>
        <taxon>Desulfitobacteriaceae</taxon>
        <taxon>Desulfosporosinus</taxon>
    </lineage>
</organism>
<gene>
    <name evidence="1" type="ORF">SBF1_920004</name>
</gene>
<dbReference type="AlphaFoldDB" id="A0A2U3LX42"/>
<evidence type="ECO:0000313" key="1">
    <source>
        <dbReference type="EMBL" id="SPF56500.1"/>
    </source>
</evidence>
<dbReference type="Proteomes" id="UP000238916">
    <property type="component" value="Unassembled WGS sequence"/>
</dbReference>
<accession>A0A2U3LX42</accession>
<proteinExistence type="predicted"/>
<evidence type="ECO:0000313" key="2">
    <source>
        <dbReference type="Proteomes" id="UP000238916"/>
    </source>
</evidence>
<dbReference type="EMBL" id="OMOF01000912">
    <property type="protein sequence ID" value="SPF56500.1"/>
    <property type="molecule type" value="Genomic_DNA"/>
</dbReference>